<gene>
    <name evidence="1" type="ORF">GTP91_21895</name>
</gene>
<dbReference type="Pfam" id="PF04255">
    <property type="entry name" value="DUF433"/>
    <property type="match status" value="1"/>
</dbReference>
<dbReference type="InterPro" id="IPR036388">
    <property type="entry name" value="WH-like_DNA-bd_sf"/>
</dbReference>
<evidence type="ECO:0000313" key="1">
    <source>
        <dbReference type="EMBL" id="MYM89820.1"/>
    </source>
</evidence>
<dbReference type="Proteomes" id="UP000470302">
    <property type="component" value="Unassembled WGS sequence"/>
</dbReference>
<accession>A0A845G8A6</accession>
<dbReference type="EMBL" id="WWCW01000089">
    <property type="protein sequence ID" value="MYM89820.1"/>
    <property type="molecule type" value="Genomic_DNA"/>
</dbReference>
<dbReference type="AlphaFoldDB" id="A0A845G8A6"/>
<dbReference type="Gene3D" id="1.10.10.10">
    <property type="entry name" value="Winged helix-like DNA-binding domain superfamily/Winged helix DNA-binding domain"/>
    <property type="match status" value="1"/>
</dbReference>
<reference evidence="1 2" key="1">
    <citation type="submission" date="2020-01" db="EMBL/GenBank/DDBJ databases">
        <title>Novel species isolated from a subtropical stream in China.</title>
        <authorList>
            <person name="Lu H."/>
        </authorList>
    </citation>
    <scope>NUCLEOTIDE SEQUENCE [LARGE SCALE GENOMIC DNA]</scope>
    <source>
        <strain evidence="1 2">FT82W</strain>
    </source>
</reference>
<dbReference type="PANTHER" id="PTHR34849:SF3">
    <property type="entry name" value="SSR2962 PROTEIN"/>
    <property type="match status" value="1"/>
</dbReference>
<organism evidence="1 2">
    <name type="scientific">Duganella vulcania</name>
    <dbReference type="NCBI Taxonomy" id="2692166"/>
    <lineage>
        <taxon>Bacteria</taxon>
        <taxon>Pseudomonadati</taxon>
        <taxon>Pseudomonadota</taxon>
        <taxon>Betaproteobacteria</taxon>
        <taxon>Burkholderiales</taxon>
        <taxon>Oxalobacteraceae</taxon>
        <taxon>Telluria group</taxon>
        <taxon>Duganella</taxon>
    </lineage>
</organism>
<dbReference type="PANTHER" id="PTHR34849">
    <property type="entry name" value="SSL5025 PROTEIN"/>
    <property type="match status" value="1"/>
</dbReference>
<dbReference type="InterPro" id="IPR009057">
    <property type="entry name" value="Homeodomain-like_sf"/>
</dbReference>
<protein>
    <submittedName>
        <fullName evidence="1">DUF433 domain-containing protein</fullName>
    </submittedName>
</protein>
<comment type="caution">
    <text evidence="1">The sequence shown here is derived from an EMBL/GenBank/DDBJ whole genome shotgun (WGS) entry which is preliminary data.</text>
</comment>
<dbReference type="InterPro" id="IPR007367">
    <property type="entry name" value="DUF433"/>
</dbReference>
<proteinExistence type="predicted"/>
<dbReference type="SUPFAM" id="SSF46689">
    <property type="entry name" value="Homeodomain-like"/>
    <property type="match status" value="1"/>
</dbReference>
<name>A0A845G8A6_9BURK</name>
<sequence length="74" mass="8332">MELDLNQRITIDEAQCGGRACIRHLRFRVCDLLNLLAAGESYEEILIDYPFLERDDIYAALAYAAGLMEHASVA</sequence>
<evidence type="ECO:0000313" key="2">
    <source>
        <dbReference type="Proteomes" id="UP000470302"/>
    </source>
</evidence>